<keyword evidence="5" id="KW-1133">Transmembrane helix</keyword>
<dbReference type="PANTHER" id="PTHR20961">
    <property type="entry name" value="GLYCOSYLTRANSFERASE"/>
    <property type="match status" value="1"/>
</dbReference>
<organism evidence="9">
    <name type="scientific">Chrysotila carterae</name>
    <name type="common">Marine alga</name>
    <name type="synonym">Syracosphaera carterae</name>
    <dbReference type="NCBI Taxonomy" id="13221"/>
    <lineage>
        <taxon>Eukaryota</taxon>
        <taxon>Haptista</taxon>
        <taxon>Haptophyta</taxon>
        <taxon>Prymnesiophyceae</taxon>
        <taxon>Isochrysidales</taxon>
        <taxon>Isochrysidaceae</taxon>
        <taxon>Chrysotila</taxon>
    </lineage>
</organism>
<feature type="domain" description="Glycosyltransferase 61 catalytic" evidence="8">
    <location>
        <begin position="234"/>
        <end position="268"/>
    </location>
</feature>
<evidence type="ECO:0000256" key="3">
    <source>
        <dbReference type="ARBA" id="ARBA00022679"/>
    </source>
</evidence>
<dbReference type="AlphaFoldDB" id="A0A7S4EVU7"/>
<evidence type="ECO:0000256" key="7">
    <source>
        <dbReference type="ARBA" id="ARBA00023180"/>
    </source>
</evidence>
<evidence type="ECO:0000259" key="8">
    <source>
        <dbReference type="Pfam" id="PF04577"/>
    </source>
</evidence>
<evidence type="ECO:0000256" key="6">
    <source>
        <dbReference type="ARBA" id="ARBA00023136"/>
    </source>
</evidence>
<dbReference type="PANTHER" id="PTHR20961:SF38">
    <property type="entry name" value="PROTEIN O-LINKED-MANNOSE BETA-1,4-N-ACETYLGLUCOSAMINYLTRANSFERASE 2"/>
    <property type="match status" value="1"/>
</dbReference>
<sequence length="376" mass="42302">MPTVWKRASCVHHCTERSMQHHSRISGLAYEARKAPGGAYQHNIFHQSEHLYCMLSMAIMRNENPDVILWPYQSMPWTRALASLVLPNTTWEETCCGPANVAAKWWLGQRRVCSCWQKICLQRRPAFWPGRRGSIAHARLRKIVRERCGLHLLGGGAEHHRGAVVRVLERPSRDGRQIENREEFLRVVRGAVSGAHVEFAVTAVSERALPTWQDANRTRAGTLEDGRISSAPFLCEQVRWFAGASIIVLTHGAQTTNAIFADPGATVIDVTPYGHQPSPSAPAEYYGALLQNTDINYITQQASAHPRTPLSTKAAQTLQKADVAQSSERCRTQWACTVAFRDHCCMRLSQQDLADLRLKLEVSLRSRRLHFKNVSL</sequence>
<keyword evidence="7" id="KW-0325">Glycoprotein</keyword>
<dbReference type="InterPro" id="IPR007657">
    <property type="entry name" value="Glycosyltransferase_61"/>
</dbReference>
<protein>
    <recommendedName>
        <fullName evidence="8">Glycosyltransferase 61 catalytic domain-containing protein</fullName>
    </recommendedName>
</protein>
<dbReference type="GO" id="GO:0016757">
    <property type="term" value="F:glycosyltransferase activity"/>
    <property type="evidence" value="ECO:0007669"/>
    <property type="project" value="UniProtKB-KW"/>
</dbReference>
<dbReference type="Pfam" id="PF04577">
    <property type="entry name" value="Glyco_transf_61"/>
    <property type="match status" value="1"/>
</dbReference>
<dbReference type="GO" id="GO:0016020">
    <property type="term" value="C:membrane"/>
    <property type="evidence" value="ECO:0007669"/>
    <property type="project" value="UniProtKB-SubCell"/>
</dbReference>
<keyword evidence="3" id="KW-0808">Transferase</keyword>
<dbReference type="EMBL" id="HBIZ01013558">
    <property type="protein sequence ID" value="CAE0755640.1"/>
    <property type="molecule type" value="Transcribed_RNA"/>
</dbReference>
<evidence type="ECO:0000256" key="5">
    <source>
        <dbReference type="ARBA" id="ARBA00022989"/>
    </source>
</evidence>
<dbReference type="InterPro" id="IPR049625">
    <property type="entry name" value="Glyco_transf_61_cat"/>
</dbReference>
<keyword evidence="6" id="KW-0472">Membrane</keyword>
<keyword evidence="2" id="KW-0328">Glycosyltransferase</keyword>
<gene>
    <name evidence="9" type="ORF">PCAR00345_LOCUS8228</name>
</gene>
<comment type="subcellular location">
    <subcellularLocation>
        <location evidence="1">Membrane</location>
        <topology evidence="1">Single-pass membrane protein</topology>
    </subcellularLocation>
</comment>
<accession>A0A7S4EVU7</accession>
<reference evidence="9" key="1">
    <citation type="submission" date="2021-01" db="EMBL/GenBank/DDBJ databases">
        <authorList>
            <person name="Corre E."/>
            <person name="Pelletier E."/>
            <person name="Niang G."/>
            <person name="Scheremetjew M."/>
            <person name="Finn R."/>
            <person name="Kale V."/>
            <person name="Holt S."/>
            <person name="Cochrane G."/>
            <person name="Meng A."/>
            <person name="Brown T."/>
            <person name="Cohen L."/>
        </authorList>
    </citation>
    <scope>NUCLEOTIDE SEQUENCE</scope>
    <source>
        <strain evidence="9">CCMP645</strain>
    </source>
</reference>
<evidence type="ECO:0000256" key="4">
    <source>
        <dbReference type="ARBA" id="ARBA00022692"/>
    </source>
</evidence>
<name>A0A7S4EVU7_CHRCT</name>
<evidence type="ECO:0000256" key="2">
    <source>
        <dbReference type="ARBA" id="ARBA00022676"/>
    </source>
</evidence>
<proteinExistence type="predicted"/>
<keyword evidence="4" id="KW-0812">Transmembrane</keyword>
<evidence type="ECO:0000313" key="9">
    <source>
        <dbReference type="EMBL" id="CAE0755640.1"/>
    </source>
</evidence>
<evidence type="ECO:0000256" key="1">
    <source>
        <dbReference type="ARBA" id="ARBA00004167"/>
    </source>
</evidence>